<sequence>MITAVDITDVTRTCQNAVSTAALITALESAWAAIRDRHPEIPAAVIVVGSGSPTKPNQGMKWGHFAALRWQAGDAQLPEILISGEGLTREPEAVFTTLLHEATHALADVRGIQDTSRQGRWHNKKFSTLAAELGMSTTKDDKLGYSPCTLTDLTKARYRSVIADLADALRFYRHPEPTGEGKSRTNNNNGVPCECECPRKLRISKAAFEEGPIVCAVCGAAFLPEGIDRDTYEHPTFATSTTGLGDEGQADDDSEDDDPMVFYDPTGERFGLPTYPFKFAPDGLLTRRQLRARQLRPGGQEPAAQILWRRGKRVAYLFRLDLAVPKRTATPAQRAAIDTALTARRTCPDCRQVKPYYIPRRTGSCLDCTSEVTS</sequence>
<evidence type="ECO:0000256" key="1">
    <source>
        <dbReference type="SAM" id="MobiDB-lite"/>
    </source>
</evidence>
<proteinExistence type="predicted"/>
<organism evidence="2 3">
    <name type="scientific">Micromonospora echinaurantiaca</name>
    <dbReference type="NCBI Taxonomy" id="47857"/>
    <lineage>
        <taxon>Bacteria</taxon>
        <taxon>Bacillati</taxon>
        <taxon>Actinomycetota</taxon>
        <taxon>Actinomycetes</taxon>
        <taxon>Micromonosporales</taxon>
        <taxon>Micromonosporaceae</taxon>
        <taxon>Micromonospora</taxon>
    </lineage>
</organism>
<evidence type="ECO:0000313" key="3">
    <source>
        <dbReference type="Proteomes" id="UP000198217"/>
    </source>
</evidence>
<gene>
    <name evidence="2" type="ORF">GA0070609_5198</name>
</gene>
<feature type="region of interest" description="Disordered" evidence="1">
    <location>
        <begin position="235"/>
        <end position="256"/>
    </location>
</feature>
<keyword evidence="3" id="KW-1185">Reference proteome</keyword>
<dbReference type="AlphaFoldDB" id="A0A1C5K155"/>
<dbReference type="InterPro" id="IPR048142">
    <property type="entry name" value="QRL_CxxC_CxxC"/>
</dbReference>
<evidence type="ECO:0000313" key="2">
    <source>
        <dbReference type="EMBL" id="SCG76026.1"/>
    </source>
</evidence>
<name>A0A1C5K155_9ACTN</name>
<dbReference type="NCBIfam" id="NF041638">
    <property type="entry name" value="QRL_CxxC_CxxC"/>
    <property type="match status" value="1"/>
</dbReference>
<dbReference type="EMBL" id="LT607750">
    <property type="protein sequence ID" value="SCG76026.1"/>
    <property type="molecule type" value="Genomic_DNA"/>
</dbReference>
<evidence type="ECO:0008006" key="4">
    <source>
        <dbReference type="Google" id="ProtNLM"/>
    </source>
</evidence>
<reference evidence="2 3" key="1">
    <citation type="submission" date="2016-06" db="EMBL/GenBank/DDBJ databases">
        <authorList>
            <person name="Kjaerup R.B."/>
            <person name="Dalgaard T.S."/>
            <person name="Juul-Madsen H.R."/>
        </authorList>
    </citation>
    <scope>NUCLEOTIDE SEQUENCE [LARGE SCALE GENOMIC DNA]</scope>
    <source>
        <strain evidence="2 3">DSM 43904</strain>
    </source>
</reference>
<dbReference type="Proteomes" id="UP000198217">
    <property type="component" value="Chromosome I"/>
</dbReference>
<accession>A0A1C5K155</accession>
<protein>
    <recommendedName>
        <fullName evidence="4">SprT-like family protein</fullName>
    </recommendedName>
</protein>